<protein>
    <submittedName>
        <fullName evidence="10">MFS general substrate transporter</fullName>
    </submittedName>
</protein>
<dbReference type="OrthoDB" id="10021397at2759"/>
<evidence type="ECO:0000256" key="2">
    <source>
        <dbReference type="ARBA" id="ARBA00008335"/>
    </source>
</evidence>
<feature type="compositionally biased region" description="Basic and acidic residues" evidence="7">
    <location>
        <begin position="559"/>
        <end position="572"/>
    </location>
</feature>
<dbReference type="VEuPathDB" id="FungiDB:BD410DRAFT_764239"/>
<dbReference type="GO" id="GO:0005886">
    <property type="term" value="C:plasma membrane"/>
    <property type="evidence" value="ECO:0007669"/>
    <property type="project" value="TreeGrafter"/>
</dbReference>
<keyword evidence="5 8" id="KW-1133">Transmembrane helix</keyword>
<feature type="transmembrane region" description="Helical" evidence="8">
    <location>
        <begin position="254"/>
        <end position="276"/>
    </location>
</feature>
<dbReference type="EMBL" id="ML170162">
    <property type="protein sequence ID" value="TDL25972.1"/>
    <property type="molecule type" value="Genomic_DNA"/>
</dbReference>
<name>A0A4Y7QFU4_9AGAM</name>
<feature type="transmembrane region" description="Helical" evidence="8">
    <location>
        <begin position="190"/>
        <end position="210"/>
    </location>
</feature>
<comment type="subcellular location">
    <subcellularLocation>
        <location evidence="1">Endomembrane system</location>
        <topology evidence="1">Multi-pass membrane protein</topology>
    </subcellularLocation>
</comment>
<feature type="transmembrane region" description="Helical" evidence="8">
    <location>
        <begin position="525"/>
        <end position="543"/>
    </location>
</feature>
<dbReference type="PROSITE" id="PS50850">
    <property type="entry name" value="MFS"/>
    <property type="match status" value="1"/>
</dbReference>
<reference evidence="10 11" key="1">
    <citation type="submission" date="2018-06" db="EMBL/GenBank/DDBJ databases">
        <title>A transcriptomic atlas of mushroom development highlights an independent origin of complex multicellularity.</title>
        <authorList>
            <consortium name="DOE Joint Genome Institute"/>
            <person name="Krizsan K."/>
            <person name="Almasi E."/>
            <person name="Merenyi Z."/>
            <person name="Sahu N."/>
            <person name="Viragh M."/>
            <person name="Koszo T."/>
            <person name="Mondo S."/>
            <person name="Kiss B."/>
            <person name="Balint B."/>
            <person name="Kues U."/>
            <person name="Barry K."/>
            <person name="Hegedus J.C."/>
            <person name="Henrissat B."/>
            <person name="Johnson J."/>
            <person name="Lipzen A."/>
            <person name="Ohm R."/>
            <person name="Nagy I."/>
            <person name="Pangilinan J."/>
            <person name="Yan J."/>
            <person name="Xiong Y."/>
            <person name="Grigoriev I.V."/>
            <person name="Hibbett D.S."/>
            <person name="Nagy L.G."/>
        </authorList>
    </citation>
    <scope>NUCLEOTIDE SEQUENCE [LARGE SCALE GENOMIC DNA]</scope>
    <source>
        <strain evidence="10 11">SZMC22713</strain>
    </source>
</reference>
<keyword evidence="4 8" id="KW-0812">Transmembrane</keyword>
<feature type="transmembrane region" description="Helical" evidence="8">
    <location>
        <begin position="66"/>
        <end position="89"/>
    </location>
</feature>
<evidence type="ECO:0000313" key="11">
    <source>
        <dbReference type="Proteomes" id="UP000294933"/>
    </source>
</evidence>
<dbReference type="Gene3D" id="1.20.1720.10">
    <property type="entry name" value="Multidrug resistance protein D"/>
    <property type="match status" value="1"/>
</dbReference>
<evidence type="ECO:0000256" key="1">
    <source>
        <dbReference type="ARBA" id="ARBA00004127"/>
    </source>
</evidence>
<keyword evidence="11" id="KW-1185">Reference proteome</keyword>
<organism evidence="10 11">
    <name type="scientific">Rickenella mellea</name>
    <dbReference type="NCBI Taxonomy" id="50990"/>
    <lineage>
        <taxon>Eukaryota</taxon>
        <taxon>Fungi</taxon>
        <taxon>Dikarya</taxon>
        <taxon>Basidiomycota</taxon>
        <taxon>Agaricomycotina</taxon>
        <taxon>Agaricomycetes</taxon>
        <taxon>Hymenochaetales</taxon>
        <taxon>Rickenellaceae</taxon>
        <taxon>Rickenella</taxon>
    </lineage>
</organism>
<feature type="transmembrane region" description="Helical" evidence="8">
    <location>
        <begin position="161"/>
        <end position="178"/>
    </location>
</feature>
<feature type="transmembrane region" description="Helical" evidence="8">
    <location>
        <begin position="420"/>
        <end position="446"/>
    </location>
</feature>
<evidence type="ECO:0000256" key="3">
    <source>
        <dbReference type="ARBA" id="ARBA00022448"/>
    </source>
</evidence>
<dbReference type="Gene3D" id="1.20.1250.20">
    <property type="entry name" value="MFS general substrate transporter like domains"/>
    <property type="match status" value="1"/>
</dbReference>
<dbReference type="PRINTS" id="PR01036">
    <property type="entry name" value="TCRTETB"/>
</dbReference>
<feature type="region of interest" description="Disordered" evidence="7">
    <location>
        <begin position="556"/>
        <end position="598"/>
    </location>
</feature>
<feature type="transmembrane region" description="Helical" evidence="8">
    <location>
        <begin position="101"/>
        <end position="120"/>
    </location>
</feature>
<feature type="compositionally biased region" description="Basic and acidic residues" evidence="7">
    <location>
        <begin position="30"/>
        <end position="40"/>
    </location>
</feature>
<feature type="transmembrane region" description="Helical" evidence="8">
    <location>
        <begin position="222"/>
        <end position="242"/>
    </location>
</feature>
<feature type="transmembrane region" description="Helical" evidence="8">
    <location>
        <begin position="390"/>
        <end position="408"/>
    </location>
</feature>
<feature type="transmembrane region" description="Helical" evidence="8">
    <location>
        <begin position="132"/>
        <end position="155"/>
    </location>
</feature>
<gene>
    <name evidence="10" type="ORF">BD410DRAFT_764239</name>
</gene>
<evidence type="ECO:0000256" key="4">
    <source>
        <dbReference type="ARBA" id="ARBA00022692"/>
    </source>
</evidence>
<proteinExistence type="inferred from homology"/>
<dbReference type="Proteomes" id="UP000294933">
    <property type="component" value="Unassembled WGS sequence"/>
</dbReference>
<evidence type="ECO:0000313" key="10">
    <source>
        <dbReference type="EMBL" id="TDL25972.1"/>
    </source>
</evidence>
<comment type="similarity">
    <text evidence="2">Belongs to the major facilitator superfamily.</text>
</comment>
<dbReference type="InterPro" id="IPR020846">
    <property type="entry name" value="MFS_dom"/>
</dbReference>
<dbReference type="GO" id="GO:0012505">
    <property type="term" value="C:endomembrane system"/>
    <property type="evidence" value="ECO:0007669"/>
    <property type="project" value="UniProtKB-SubCell"/>
</dbReference>
<sequence length="598" mass="64323">MSNTQRDQEVAIPENHAPSKEEREDPVDIDTEKVDDPEKGVKHKHRPGEKWKAAEVHALPYNNMKIVFPGLMLTVFLAALDQTIAAVALPTIIRDIGGQSGYSWVGSAYLLMSACLSPLYGKLADIVGRKPVLFFSIIMFLLGSALCGAAQTFLWLALCRGVQGIGGGGLIQMIQIIISDITSLEERGKYSGLIGATWGIASVAGPLIGGALSDHVSWRWCFWINLPTGGGAGLILFLFLHLNPTERKTVRQVASTFDFFGLFLIIAGVVSLLVGFSTAQTSWSSASTISTISIGVVLLIAGSINEIYTNKDPVVPPRLFKTRTTTGVLISVFIHGVVFFCGSYYIPVYFQVLGSSATRAGIQQMPFSLIASLMAVVSGFIVAKSGKYRPVIWAGWIIMTFGYGLMIMMDDTSSRAQQEIYILIPAIGIGCLFQPPLIALQAAMPLKDMATTTATFGLLRTLGGTVGIAIGDTIFASLLRKKLPKIQGYSGGGSGALTSNLRGLAHIEPVAIRQQVLHAYTKSLATIWIVMVPISFVGLLFVLPIRSYSLKRTIVQGQKEAKAPHEDEKAPPEQEGGGPSTPPTVRPSVEADEKKAEP</sequence>
<feature type="compositionally biased region" description="Basic and acidic residues" evidence="7">
    <location>
        <begin position="589"/>
        <end position="598"/>
    </location>
</feature>
<dbReference type="Pfam" id="PF07690">
    <property type="entry name" value="MFS_1"/>
    <property type="match status" value="1"/>
</dbReference>
<feature type="transmembrane region" description="Helical" evidence="8">
    <location>
        <begin position="458"/>
        <end position="479"/>
    </location>
</feature>
<dbReference type="PANTHER" id="PTHR23501">
    <property type="entry name" value="MAJOR FACILITATOR SUPERFAMILY"/>
    <property type="match status" value="1"/>
</dbReference>
<dbReference type="PANTHER" id="PTHR23501:SF102">
    <property type="entry name" value="DRUG TRANSPORTER, PUTATIVE (AFU_ORTHOLOGUE AFUA_3G08530)-RELATED"/>
    <property type="match status" value="1"/>
</dbReference>
<feature type="transmembrane region" description="Helical" evidence="8">
    <location>
        <begin position="282"/>
        <end position="304"/>
    </location>
</feature>
<evidence type="ECO:0000256" key="5">
    <source>
        <dbReference type="ARBA" id="ARBA00022989"/>
    </source>
</evidence>
<evidence type="ECO:0000256" key="7">
    <source>
        <dbReference type="SAM" id="MobiDB-lite"/>
    </source>
</evidence>
<keyword evidence="6 8" id="KW-0472">Membrane</keyword>
<dbReference type="InterPro" id="IPR011701">
    <property type="entry name" value="MFS"/>
</dbReference>
<dbReference type="SUPFAM" id="SSF103473">
    <property type="entry name" value="MFS general substrate transporter"/>
    <property type="match status" value="1"/>
</dbReference>
<dbReference type="CDD" id="cd17502">
    <property type="entry name" value="MFS_Azr1_MDR_like"/>
    <property type="match status" value="1"/>
</dbReference>
<feature type="transmembrane region" description="Helical" evidence="8">
    <location>
        <begin position="325"/>
        <end position="346"/>
    </location>
</feature>
<keyword evidence="3" id="KW-0813">Transport</keyword>
<feature type="transmembrane region" description="Helical" evidence="8">
    <location>
        <begin position="366"/>
        <end position="383"/>
    </location>
</feature>
<dbReference type="FunFam" id="1.20.1720.10:FF:000013">
    <property type="entry name" value="Related to multidrug resistance proteins"/>
    <property type="match status" value="1"/>
</dbReference>
<feature type="domain" description="Major facilitator superfamily (MFS) profile" evidence="9">
    <location>
        <begin position="67"/>
        <end position="550"/>
    </location>
</feature>
<accession>A0A4Y7QFU4</accession>
<evidence type="ECO:0000256" key="8">
    <source>
        <dbReference type="SAM" id="Phobius"/>
    </source>
</evidence>
<dbReference type="GO" id="GO:0022857">
    <property type="term" value="F:transmembrane transporter activity"/>
    <property type="evidence" value="ECO:0007669"/>
    <property type="project" value="InterPro"/>
</dbReference>
<dbReference type="STRING" id="50990.A0A4Y7QFU4"/>
<evidence type="ECO:0000256" key="6">
    <source>
        <dbReference type="ARBA" id="ARBA00023136"/>
    </source>
</evidence>
<dbReference type="InterPro" id="IPR036259">
    <property type="entry name" value="MFS_trans_sf"/>
</dbReference>
<feature type="region of interest" description="Disordered" evidence="7">
    <location>
        <begin position="1"/>
        <end position="47"/>
    </location>
</feature>
<evidence type="ECO:0000259" key="9">
    <source>
        <dbReference type="PROSITE" id="PS50850"/>
    </source>
</evidence>
<dbReference type="AlphaFoldDB" id="A0A4Y7QFU4"/>